<dbReference type="InterPro" id="IPR029044">
    <property type="entry name" value="Nucleotide-diphossugar_trans"/>
</dbReference>
<sequence>MTASTSRPTLNGSHDHRPGHPAPNQPPRSNRFIAAVTSRPVIAVVSVLLTLLFVSVRSPDSPARPRQSSAAVRRGHTSGGGAVARDLTPIQATAAGAAAGEKLLILTPLKDASPWLDEYFENLARLTYPPNLISLAFLVSDTTDDTIAKLQRRANRLQKLPRAQRYDSITILQKDFHFNLGSEVRHGFEGQPVRRSFIAKARNWLLTAALRWDHAWVLWLDVDVVRYDPNILSDLMSIDKDVVVPNTLWHLEQSWDFWGFDRNNFAETEESLALLKRLGPDVMLVEGKSPLPGIVFFLSDLTHREIVRSSGYRELMTSRLHLVDMPTHLGLAYVPLDGIGCTFALVKAHVHREGVTFPTWVFDNEVETEGFAKMAKRAGREVVGVPGILVFHAQNH</sequence>
<organism evidence="3 4">
    <name type="scientific">Rhodotorula taiwanensis</name>
    <dbReference type="NCBI Taxonomy" id="741276"/>
    <lineage>
        <taxon>Eukaryota</taxon>
        <taxon>Fungi</taxon>
        <taxon>Dikarya</taxon>
        <taxon>Basidiomycota</taxon>
        <taxon>Pucciniomycotina</taxon>
        <taxon>Microbotryomycetes</taxon>
        <taxon>Sporidiobolales</taxon>
        <taxon>Sporidiobolaceae</taxon>
        <taxon>Rhodotorula</taxon>
    </lineage>
</organism>
<dbReference type="SUPFAM" id="SSF53448">
    <property type="entry name" value="Nucleotide-diphospho-sugar transferases"/>
    <property type="match status" value="1"/>
</dbReference>
<dbReference type="OrthoDB" id="204164at2759"/>
<evidence type="ECO:0000256" key="1">
    <source>
        <dbReference type="ARBA" id="ARBA00037964"/>
    </source>
</evidence>
<evidence type="ECO:0000256" key="2">
    <source>
        <dbReference type="SAM" id="MobiDB-lite"/>
    </source>
</evidence>
<dbReference type="Proteomes" id="UP000237144">
    <property type="component" value="Unassembled WGS sequence"/>
</dbReference>
<comment type="caution">
    <text evidence="3">The sequence shown here is derived from an EMBL/GenBank/DDBJ whole genome shotgun (WGS) entry which is preliminary data.</text>
</comment>
<gene>
    <name evidence="3" type="ORF">BMF94_1039</name>
</gene>
<dbReference type="STRING" id="741276.A0A2S5BGS1"/>
<dbReference type="GO" id="GO:0000032">
    <property type="term" value="P:cell wall mannoprotein biosynthetic process"/>
    <property type="evidence" value="ECO:0007669"/>
    <property type="project" value="TreeGrafter"/>
</dbReference>
<feature type="region of interest" description="Disordered" evidence="2">
    <location>
        <begin position="58"/>
        <end position="84"/>
    </location>
</feature>
<dbReference type="GO" id="GO:0000136">
    <property type="term" value="C:mannan polymerase complex"/>
    <property type="evidence" value="ECO:0007669"/>
    <property type="project" value="TreeGrafter"/>
</dbReference>
<dbReference type="Pfam" id="PF03452">
    <property type="entry name" value="Anp1"/>
    <property type="match status" value="2"/>
</dbReference>
<protein>
    <submittedName>
        <fullName evidence="3">Uncharacterized protein</fullName>
    </submittedName>
</protein>
<name>A0A2S5BGS1_9BASI</name>
<feature type="region of interest" description="Disordered" evidence="2">
    <location>
        <begin position="1"/>
        <end position="30"/>
    </location>
</feature>
<dbReference type="Gene3D" id="3.90.550.10">
    <property type="entry name" value="Spore Coat Polysaccharide Biosynthesis Protein SpsA, Chain A"/>
    <property type="match status" value="1"/>
</dbReference>
<dbReference type="PANTHER" id="PTHR43083">
    <property type="entry name" value="MANNAN POLYMERASE II"/>
    <property type="match status" value="1"/>
</dbReference>
<proteinExistence type="inferred from homology"/>
<dbReference type="EMBL" id="PJQD01000009">
    <property type="protein sequence ID" value="POY75955.1"/>
    <property type="molecule type" value="Genomic_DNA"/>
</dbReference>
<comment type="similarity">
    <text evidence="1">Belongs to the ANP1/MMN9/VAN1 family.</text>
</comment>
<dbReference type="InterPro" id="IPR052086">
    <property type="entry name" value="Mannan_Polymerase_Subunit"/>
</dbReference>
<dbReference type="GO" id="GO:0006487">
    <property type="term" value="P:protein N-linked glycosylation"/>
    <property type="evidence" value="ECO:0007669"/>
    <property type="project" value="TreeGrafter"/>
</dbReference>
<feature type="compositionally biased region" description="Polar residues" evidence="2">
    <location>
        <begin position="1"/>
        <end position="12"/>
    </location>
</feature>
<accession>A0A2S5BGS1</accession>
<keyword evidence="4" id="KW-1185">Reference proteome</keyword>
<evidence type="ECO:0000313" key="4">
    <source>
        <dbReference type="Proteomes" id="UP000237144"/>
    </source>
</evidence>
<reference evidence="3 4" key="1">
    <citation type="journal article" date="2018" name="Front. Microbiol.">
        <title>Prospects for Fungal Bioremediation of Acidic Radioactive Waste Sites: Characterization and Genome Sequence of Rhodotorula taiwanensis MD1149.</title>
        <authorList>
            <person name="Tkavc R."/>
            <person name="Matrosova V.Y."/>
            <person name="Grichenko O.E."/>
            <person name="Gostincar C."/>
            <person name="Volpe R.P."/>
            <person name="Klimenkova P."/>
            <person name="Gaidamakova E.K."/>
            <person name="Zhou C.E."/>
            <person name="Stewart B.J."/>
            <person name="Lyman M.G."/>
            <person name="Malfatti S.A."/>
            <person name="Rubinfeld B."/>
            <person name="Courtot M."/>
            <person name="Singh J."/>
            <person name="Dalgard C.L."/>
            <person name="Hamilton T."/>
            <person name="Frey K.G."/>
            <person name="Gunde-Cimerman N."/>
            <person name="Dugan L."/>
            <person name="Daly M.J."/>
        </authorList>
    </citation>
    <scope>NUCLEOTIDE SEQUENCE [LARGE SCALE GENOMIC DNA]</scope>
    <source>
        <strain evidence="3 4">MD1149</strain>
    </source>
</reference>
<dbReference type="AlphaFoldDB" id="A0A2S5BGS1"/>
<dbReference type="PANTHER" id="PTHR43083:SF6">
    <property type="entry name" value="MANNAN POLYMERASE COMPLEXES SUBUNIT MNN9"/>
    <property type="match status" value="1"/>
</dbReference>
<dbReference type="GO" id="GO:0000009">
    <property type="term" value="F:alpha-1,6-mannosyltransferase activity"/>
    <property type="evidence" value="ECO:0007669"/>
    <property type="project" value="TreeGrafter"/>
</dbReference>
<evidence type="ECO:0000313" key="3">
    <source>
        <dbReference type="EMBL" id="POY75955.1"/>
    </source>
</evidence>